<dbReference type="InterPro" id="IPR011009">
    <property type="entry name" value="Kinase-like_dom_sf"/>
</dbReference>
<dbReference type="Proteomes" id="UP000639772">
    <property type="component" value="Unassembled WGS sequence"/>
</dbReference>
<dbReference type="EMBL" id="JADCNM010000004">
    <property type="protein sequence ID" value="KAG0486983.1"/>
    <property type="molecule type" value="Genomic_DNA"/>
</dbReference>
<dbReference type="Gene3D" id="1.10.510.10">
    <property type="entry name" value="Transferase(Phosphotransferase) domain 1"/>
    <property type="match status" value="1"/>
</dbReference>
<dbReference type="AlphaFoldDB" id="A0A835V724"/>
<dbReference type="PROSITE" id="PS50011">
    <property type="entry name" value="PROTEIN_KINASE_DOM"/>
    <property type="match status" value="1"/>
</dbReference>
<reference evidence="6 7" key="1">
    <citation type="journal article" date="2020" name="Nat. Food">
        <title>A phased Vanilla planifolia genome enables genetic improvement of flavour and production.</title>
        <authorList>
            <person name="Hasing T."/>
            <person name="Tang H."/>
            <person name="Brym M."/>
            <person name="Khazi F."/>
            <person name="Huang T."/>
            <person name="Chambers A.H."/>
        </authorList>
    </citation>
    <scope>NUCLEOTIDE SEQUENCE [LARGE SCALE GENOMIC DNA]</scope>
    <source>
        <tissue evidence="6">Leaf</tissue>
    </source>
</reference>
<name>A0A835V724_VANPL</name>
<evidence type="ECO:0000256" key="2">
    <source>
        <dbReference type="ARBA" id="ARBA00022840"/>
    </source>
</evidence>
<evidence type="ECO:0000256" key="3">
    <source>
        <dbReference type="SAM" id="Phobius"/>
    </source>
</evidence>
<dbReference type="PANTHER" id="PTHR47989">
    <property type="entry name" value="OS01G0750732 PROTEIN"/>
    <property type="match status" value="1"/>
</dbReference>
<proteinExistence type="predicted"/>
<keyword evidence="3" id="KW-0812">Transmembrane</keyword>
<gene>
    <name evidence="6" type="ORF">HPP92_009078</name>
</gene>
<dbReference type="Gene3D" id="3.30.200.20">
    <property type="entry name" value="Phosphorylase Kinase, domain 1"/>
    <property type="match status" value="1"/>
</dbReference>
<protein>
    <recommendedName>
        <fullName evidence="5">Protein kinase domain-containing protein</fullName>
    </recommendedName>
</protein>
<dbReference type="PROSITE" id="PS00108">
    <property type="entry name" value="PROTEIN_KINASE_ST"/>
    <property type="match status" value="1"/>
</dbReference>
<keyword evidence="1" id="KW-0547">Nucleotide-binding</keyword>
<dbReference type="GO" id="GO:0005524">
    <property type="term" value="F:ATP binding"/>
    <property type="evidence" value="ECO:0007669"/>
    <property type="project" value="UniProtKB-KW"/>
</dbReference>
<dbReference type="Pfam" id="PF19160">
    <property type="entry name" value="SPARK"/>
    <property type="match status" value="1"/>
</dbReference>
<dbReference type="OrthoDB" id="543156at2759"/>
<evidence type="ECO:0000256" key="4">
    <source>
        <dbReference type="SAM" id="SignalP"/>
    </source>
</evidence>
<dbReference type="PANTHER" id="PTHR47989:SF36">
    <property type="entry name" value="PROTEIN KINASE DOMAIN-CONTAINING PROTEIN"/>
    <property type="match status" value="1"/>
</dbReference>
<feature type="domain" description="Protein kinase" evidence="5">
    <location>
        <begin position="315"/>
        <end position="595"/>
    </location>
</feature>
<dbReference type="GO" id="GO:0004672">
    <property type="term" value="F:protein kinase activity"/>
    <property type="evidence" value="ECO:0007669"/>
    <property type="project" value="InterPro"/>
</dbReference>
<keyword evidence="3" id="KW-0472">Membrane</keyword>
<keyword evidence="2" id="KW-0067">ATP-binding</keyword>
<dbReference type="Pfam" id="PF00069">
    <property type="entry name" value="Pkinase"/>
    <property type="match status" value="1"/>
</dbReference>
<organism evidence="6 7">
    <name type="scientific">Vanilla planifolia</name>
    <name type="common">Vanilla</name>
    <dbReference type="NCBI Taxonomy" id="51239"/>
    <lineage>
        <taxon>Eukaryota</taxon>
        <taxon>Viridiplantae</taxon>
        <taxon>Streptophyta</taxon>
        <taxon>Embryophyta</taxon>
        <taxon>Tracheophyta</taxon>
        <taxon>Spermatophyta</taxon>
        <taxon>Magnoliopsida</taxon>
        <taxon>Liliopsida</taxon>
        <taxon>Asparagales</taxon>
        <taxon>Orchidaceae</taxon>
        <taxon>Vanilloideae</taxon>
        <taxon>Vanilleae</taxon>
        <taxon>Vanilla</taxon>
    </lineage>
</organism>
<evidence type="ECO:0000256" key="1">
    <source>
        <dbReference type="ARBA" id="ARBA00022741"/>
    </source>
</evidence>
<evidence type="ECO:0000313" key="7">
    <source>
        <dbReference type="Proteomes" id="UP000639772"/>
    </source>
</evidence>
<dbReference type="SMART" id="SM00220">
    <property type="entry name" value="S_TKc"/>
    <property type="match status" value="1"/>
</dbReference>
<sequence length="650" mass="72392">MPSPTSLFLVAAAIVLSMDIRHLLVVAGECPLDLTWSNFTWAASACSSQDQRARCCRYLNAFVAVSVAHYGNTVGSLGVPSALNDVCLSYVSQIFESFGIPHNATLFCGVGPKIHVSYQCQGRTSVSDFLQSLGFQDVIQNCKMPFTEESSCRRCLNSGITYVHHLIGPKDNVTLNTCRDAAFVALTNQGDNISAIHLASCFFSIKELQIMPAAPIAVLAESPHRLTDSPVEERHGTFRLALSTAIGIIVTVLAILLVIIFVLFTLKRTRDLKFSEATNLNSQTLYSRSNVHKCYEGPSTILLRFSFKKIKIATNNFSNTIGRGRFWIMYKAQFGDGSIAAVKRLNAAAECRTKDFFSEMELLRKIHHRHLVALIGFCNERCERLFIYEYMENGSLEDHLRTSDKTPLTWQIRMEIASDVANALEYLHFYCDPSLYHGDIKSSNILLDKNFRAKVFDVEIRNTSTLDKSINTKPVNVYIHGTPGYVDPEYVLTHELTEKSDVYSYGVLLLELITGRHATQDNRNLVEWSREFVDNNSNLSGLLDPRLQNVFDGQQLQVTVGIAKWCTQSDGRDRPSMKQVLGLLYECLDPTHGEFAEAMDDETRSFFVGESKEDEMSCLGPSSSTSRSCCSRSVLLGSSSPQSPVGISSV</sequence>
<keyword evidence="4" id="KW-0732">Signal</keyword>
<dbReference type="SUPFAM" id="SSF56112">
    <property type="entry name" value="Protein kinase-like (PK-like)"/>
    <property type="match status" value="1"/>
</dbReference>
<dbReference type="FunFam" id="3.30.200.20:FF:000521">
    <property type="entry name" value="Protein kinase superfamily protein"/>
    <property type="match status" value="1"/>
</dbReference>
<feature type="chain" id="PRO_5033020494" description="Protein kinase domain-containing protein" evidence="4">
    <location>
        <begin position="18"/>
        <end position="650"/>
    </location>
</feature>
<dbReference type="InterPro" id="IPR043891">
    <property type="entry name" value="SPARK"/>
</dbReference>
<keyword evidence="3" id="KW-1133">Transmembrane helix</keyword>
<feature type="transmembrane region" description="Helical" evidence="3">
    <location>
        <begin position="240"/>
        <end position="266"/>
    </location>
</feature>
<accession>A0A835V724</accession>
<dbReference type="InterPro" id="IPR000719">
    <property type="entry name" value="Prot_kinase_dom"/>
</dbReference>
<evidence type="ECO:0000259" key="5">
    <source>
        <dbReference type="PROSITE" id="PS50011"/>
    </source>
</evidence>
<comment type="caution">
    <text evidence="6">The sequence shown here is derived from an EMBL/GenBank/DDBJ whole genome shotgun (WGS) entry which is preliminary data.</text>
</comment>
<evidence type="ECO:0000313" key="6">
    <source>
        <dbReference type="EMBL" id="KAG0486983.1"/>
    </source>
</evidence>
<feature type="signal peptide" evidence="4">
    <location>
        <begin position="1"/>
        <end position="17"/>
    </location>
</feature>
<dbReference type="InterPro" id="IPR008271">
    <property type="entry name" value="Ser/Thr_kinase_AS"/>
</dbReference>